<gene>
    <name evidence="13" type="ORF">ACFQL7_24015</name>
</gene>
<evidence type="ECO:0000313" key="13">
    <source>
        <dbReference type="EMBL" id="MFC7192575.1"/>
    </source>
</evidence>
<evidence type="ECO:0000313" key="14">
    <source>
        <dbReference type="Proteomes" id="UP001596417"/>
    </source>
</evidence>
<keyword evidence="4" id="KW-1003">Cell membrane</keyword>
<feature type="transmembrane region" description="Helical" evidence="12">
    <location>
        <begin position="43"/>
        <end position="61"/>
    </location>
</feature>
<reference evidence="13 14" key="1">
    <citation type="journal article" date="2019" name="Int. J. Syst. Evol. Microbiol.">
        <title>The Global Catalogue of Microorganisms (GCM) 10K type strain sequencing project: providing services to taxonomists for standard genome sequencing and annotation.</title>
        <authorList>
            <consortium name="The Broad Institute Genomics Platform"/>
            <consortium name="The Broad Institute Genome Sequencing Center for Infectious Disease"/>
            <person name="Wu L."/>
            <person name="Ma J."/>
        </authorList>
    </citation>
    <scope>NUCLEOTIDE SEQUENCE [LARGE SCALE GENOMIC DNA]</scope>
    <source>
        <strain evidence="13 14">RDMS1</strain>
    </source>
</reference>
<keyword evidence="7 12" id="KW-0812">Transmembrane</keyword>
<dbReference type="GO" id="GO:0005886">
    <property type="term" value="C:plasma membrane"/>
    <property type="evidence" value="ECO:0007669"/>
    <property type="project" value="UniProtKB-SubCell"/>
</dbReference>
<feature type="transmembrane region" description="Helical" evidence="12">
    <location>
        <begin position="105"/>
        <end position="125"/>
    </location>
</feature>
<evidence type="ECO:0000256" key="6">
    <source>
        <dbReference type="ARBA" id="ARBA00022538"/>
    </source>
</evidence>
<keyword evidence="11 12" id="KW-0472">Membrane</keyword>
<evidence type="ECO:0000256" key="9">
    <source>
        <dbReference type="ARBA" id="ARBA00022989"/>
    </source>
</evidence>
<keyword evidence="10" id="KW-0406">Ion transport</keyword>
<dbReference type="EMBL" id="JBHTAX010000005">
    <property type="protein sequence ID" value="MFC7192575.1"/>
    <property type="molecule type" value="Genomic_DNA"/>
</dbReference>
<comment type="subcellular location">
    <subcellularLocation>
        <location evidence="1">Cell inner membrane</location>
        <topology evidence="1">Multi-pass membrane protein</topology>
    </subcellularLocation>
</comment>
<dbReference type="PANTHER" id="PTHR32024:SF2">
    <property type="entry name" value="TRK SYSTEM POTASSIUM UPTAKE PROTEIN TRKG-RELATED"/>
    <property type="match status" value="1"/>
</dbReference>
<dbReference type="Proteomes" id="UP001596417">
    <property type="component" value="Unassembled WGS sequence"/>
</dbReference>
<evidence type="ECO:0000256" key="11">
    <source>
        <dbReference type="ARBA" id="ARBA00023136"/>
    </source>
</evidence>
<dbReference type="RefSeq" id="WP_248910935.1">
    <property type="nucleotide sequence ID" value="NZ_CP109981.1"/>
</dbReference>
<sequence>MIIRIRVAWRVSLGLIGTVLSYLAIPLTFPLMIAIYYGEPVEPFLVTIAATLILAFGMNALSADGDLNVRETFLAVSLIWLLVAIIGAIPFLVAGNGTTAHPINAFFESMSGITTTGATVMLDFNAHTQSIMMWRQLIQWLGGLGILVLATAILSEAGVGGAQLMESETWTTTVNKLTPHIAETARILLGLYAAITVLAVILLYSLHLVGVAPKMTLYNAIAHAFTSVATAGFSPEPTSAEAFSPIVQWALVVCMFVGATSFALIYFVLTGKDFQRFRDNEEFRFYLGTIILATGLVATAVTLDPLTTLKVEETVRHAIFNTVSILTTTGYASTNYDIWSPAAKHILFACMFIGGMVGSTTCSIKALRWLVVIKAFQRELFTTVHPSVVRPIRVSNTPVDEETVRDVYGFVLLSLVLAFGLTVFIVVDAARVGLRVSEFEAMGAAAATFLNIGPAFGRAGPYGSYHAFPATTKTAMILLMWIGRIEIIPVLTLFTRAFWRL</sequence>
<feature type="transmembrane region" description="Helical" evidence="12">
    <location>
        <begin position="477"/>
        <end position="499"/>
    </location>
</feature>
<dbReference type="InterPro" id="IPR004772">
    <property type="entry name" value="TrkH"/>
</dbReference>
<dbReference type="InterPro" id="IPR003445">
    <property type="entry name" value="Cat_transpt"/>
</dbReference>
<evidence type="ECO:0000256" key="4">
    <source>
        <dbReference type="ARBA" id="ARBA00022475"/>
    </source>
</evidence>
<evidence type="ECO:0000256" key="12">
    <source>
        <dbReference type="SAM" id="Phobius"/>
    </source>
</evidence>
<organism evidence="13 14">
    <name type="scientific">Halocatena marina</name>
    <dbReference type="NCBI Taxonomy" id="2934937"/>
    <lineage>
        <taxon>Archaea</taxon>
        <taxon>Methanobacteriati</taxon>
        <taxon>Methanobacteriota</taxon>
        <taxon>Stenosarchaea group</taxon>
        <taxon>Halobacteria</taxon>
        <taxon>Halobacteriales</taxon>
        <taxon>Natronomonadaceae</taxon>
        <taxon>Halocatena</taxon>
    </lineage>
</organism>
<feature type="transmembrane region" description="Helical" evidence="12">
    <location>
        <begin position="73"/>
        <end position="93"/>
    </location>
</feature>
<feature type="transmembrane region" description="Helical" evidence="12">
    <location>
        <begin position="283"/>
        <end position="303"/>
    </location>
</feature>
<evidence type="ECO:0000256" key="3">
    <source>
        <dbReference type="ARBA" id="ARBA00022448"/>
    </source>
</evidence>
<feature type="transmembrane region" description="Helical" evidence="12">
    <location>
        <begin position="216"/>
        <end position="234"/>
    </location>
</feature>
<evidence type="ECO:0000256" key="5">
    <source>
        <dbReference type="ARBA" id="ARBA00022519"/>
    </source>
</evidence>
<evidence type="ECO:0000256" key="1">
    <source>
        <dbReference type="ARBA" id="ARBA00004429"/>
    </source>
</evidence>
<feature type="transmembrane region" description="Helical" evidence="12">
    <location>
        <begin position="12"/>
        <end position="37"/>
    </location>
</feature>
<keyword evidence="5" id="KW-0997">Cell inner membrane</keyword>
<dbReference type="PANTHER" id="PTHR32024">
    <property type="entry name" value="TRK SYSTEM POTASSIUM UPTAKE PROTEIN TRKG-RELATED"/>
    <property type="match status" value="1"/>
</dbReference>
<keyword evidence="8" id="KW-0630">Potassium</keyword>
<feature type="transmembrane region" description="Helical" evidence="12">
    <location>
        <begin position="246"/>
        <end position="271"/>
    </location>
</feature>
<evidence type="ECO:0000256" key="10">
    <source>
        <dbReference type="ARBA" id="ARBA00023065"/>
    </source>
</evidence>
<dbReference type="Pfam" id="PF02386">
    <property type="entry name" value="TrkH"/>
    <property type="match status" value="1"/>
</dbReference>
<protein>
    <submittedName>
        <fullName evidence="13">TrkH family potassium uptake protein</fullName>
    </submittedName>
</protein>
<feature type="transmembrane region" description="Helical" evidence="12">
    <location>
        <begin position="407"/>
        <end position="427"/>
    </location>
</feature>
<keyword evidence="14" id="KW-1185">Reference proteome</keyword>
<comment type="caution">
    <text evidence="13">The sequence shown here is derived from an EMBL/GenBank/DDBJ whole genome shotgun (WGS) entry which is preliminary data.</text>
</comment>
<accession>A0ABD5YT69</accession>
<evidence type="ECO:0000256" key="2">
    <source>
        <dbReference type="ARBA" id="ARBA00009137"/>
    </source>
</evidence>
<evidence type="ECO:0000256" key="7">
    <source>
        <dbReference type="ARBA" id="ARBA00022692"/>
    </source>
</evidence>
<dbReference type="GeneID" id="76202263"/>
<name>A0ABD5YT69_9EURY</name>
<keyword evidence="3" id="KW-0813">Transport</keyword>
<feature type="transmembrane region" description="Helical" evidence="12">
    <location>
        <begin position="346"/>
        <end position="371"/>
    </location>
</feature>
<dbReference type="PIRSF" id="PIRSF006247">
    <property type="entry name" value="TrkH"/>
    <property type="match status" value="1"/>
</dbReference>
<feature type="transmembrane region" description="Helical" evidence="12">
    <location>
        <begin position="185"/>
        <end position="204"/>
    </location>
</feature>
<keyword evidence="6" id="KW-0633">Potassium transport</keyword>
<comment type="similarity">
    <text evidence="2">Belongs to the TrkH potassium transport family.</text>
</comment>
<evidence type="ECO:0000256" key="8">
    <source>
        <dbReference type="ARBA" id="ARBA00022958"/>
    </source>
</evidence>
<proteinExistence type="inferred from homology"/>
<keyword evidence="9 12" id="KW-1133">Transmembrane helix</keyword>
<dbReference type="AlphaFoldDB" id="A0ABD5YT69"/>
<feature type="transmembrane region" description="Helical" evidence="12">
    <location>
        <begin position="137"/>
        <end position="165"/>
    </location>
</feature>
<dbReference type="GO" id="GO:0006813">
    <property type="term" value="P:potassium ion transport"/>
    <property type="evidence" value="ECO:0007669"/>
    <property type="project" value="UniProtKB-KW"/>
</dbReference>